<name>A0AAE3TCF0_9BACT</name>
<accession>A0AAE3TCF0</accession>
<dbReference type="Proteomes" id="UP001221302">
    <property type="component" value="Unassembled WGS sequence"/>
</dbReference>
<evidence type="ECO:0000313" key="2">
    <source>
        <dbReference type="Proteomes" id="UP001221302"/>
    </source>
</evidence>
<proteinExistence type="predicted"/>
<dbReference type="AlphaFoldDB" id="A0AAE3TCF0"/>
<evidence type="ECO:0000313" key="1">
    <source>
        <dbReference type="EMBL" id="MDF1612358.1"/>
    </source>
</evidence>
<protein>
    <submittedName>
        <fullName evidence="1">Uncharacterized protein</fullName>
    </submittedName>
</protein>
<keyword evidence="2" id="KW-1185">Reference proteome</keyword>
<dbReference type="RefSeq" id="WP_321536128.1">
    <property type="nucleotide sequence ID" value="NZ_JARGDL010000012.1"/>
</dbReference>
<comment type="caution">
    <text evidence="1">The sequence shown here is derived from an EMBL/GenBank/DDBJ whole genome shotgun (WGS) entry which is preliminary data.</text>
</comment>
<gene>
    <name evidence="1" type="ORF">P0M35_09360</name>
</gene>
<reference evidence="1" key="1">
    <citation type="submission" date="2023-03" db="EMBL/GenBank/DDBJ databases">
        <title>Stygiobacter electus gen. nov., sp. nov., facultatively anaerobic thermotolerant bacterium of the class Ignavibacteria from a well of Yessentuki mineral water deposit.</title>
        <authorList>
            <person name="Podosokorskaya O.A."/>
            <person name="Elcheninov A.G."/>
            <person name="Petrova N.F."/>
            <person name="Zavarzina D.G."/>
            <person name="Kublanov I.V."/>
            <person name="Merkel A.Y."/>
        </authorList>
    </citation>
    <scope>NUCLEOTIDE SEQUENCE</scope>
    <source>
        <strain evidence="1">09-Me</strain>
    </source>
</reference>
<sequence>MKRIEFIKSSIFSAFGLMLPKWKDSSKKNFPFKILHCWIHILRWR</sequence>
<organism evidence="1 2">
    <name type="scientific">Stygiobacter electus</name>
    <dbReference type="NCBI Taxonomy" id="3032292"/>
    <lineage>
        <taxon>Bacteria</taxon>
        <taxon>Pseudomonadati</taxon>
        <taxon>Ignavibacteriota</taxon>
        <taxon>Ignavibacteria</taxon>
        <taxon>Ignavibacteriales</taxon>
        <taxon>Melioribacteraceae</taxon>
        <taxon>Stygiobacter</taxon>
    </lineage>
</organism>
<dbReference type="EMBL" id="JARGDL010000012">
    <property type="protein sequence ID" value="MDF1612358.1"/>
    <property type="molecule type" value="Genomic_DNA"/>
</dbReference>